<protein>
    <submittedName>
        <fullName evidence="2">Lactoylglutathione lyase</fullName>
    </submittedName>
</protein>
<comment type="caution">
    <text evidence="2">The sequence shown here is derived from an EMBL/GenBank/DDBJ whole genome shotgun (WGS) entry which is preliminary data.</text>
</comment>
<feature type="domain" description="VOC" evidence="1">
    <location>
        <begin position="4"/>
        <end position="129"/>
    </location>
</feature>
<proteinExistence type="predicted"/>
<dbReference type="InterPro" id="IPR037523">
    <property type="entry name" value="VOC_core"/>
</dbReference>
<evidence type="ECO:0000259" key="1">
    <source>
        <dbReference type="PROSITE" id="PS51819"/>
    </source>
</evidence>
<keyword evidence="3" id="KW-1185">Reference proteome</keyword>
<dbReference type="PROSITE" id="PS51819">
    <property type="entry name" value="VOC"/>
    <property type="match status" value="1"/>
</dbReference>
<dbReference type="InterPro" id="IPR004360">
    <property type="entry name" value="Glyas_Fos-R_dOase_dom"/>
</dbReference>
<organism evidence="2 3">
    <name type="scientific">Photobacterium jeanii</name>
    <dbReference type="NCBI Taxonomy" id="858640"/>
    <lineage>
        <taxon>Bacteria</taxon>
        <taxon>Pseudomonadati</taxon>
        <taxon>Pseudomonadota</taxon>
        <taxon>Gammaproteobacteria</taxon>
        <taxon>Vibrionales</taxon>
        <taxon>Vibrionaceae</taxon>
        <taxon>Photobacterium</taxon>
    </lineage>
</organism>
<dbReference type="Proteomes" id="UP000078503">
    <property type="component" value="Unassembled WGS sequence"/>
</dbReference>
<dbReference type="InterPro" id="IPR029068">
    <property type="entry name" value="Glyas_Bleomycin-R_OHBP_Dase"/>
</dbReference>
<dbReference type="RefSeq" id="WP_068330952.1">
    <property type="nucleotide sequence ID" value="NZ_LVHF01000025.1"/>
</dbReference>
<evidence type="ECO:0000313" key="2">
    <source>
        <dbReference type="EMBL" id="OAN14114.1"/>
    </source>
</evidence>
<dbReference type="Gene3D" id="3.10.180.10">
    <property type="entry name" value="2,3-Dihydroxybiphenyl 1,2-Dioxygenase, domain 1"/>
    <property type="match status" value="1"/>
</dbReference>
<dbReference type="CDD" id="cd06587">
    <property type="entry name" value="VOC"/>
    <property type="match status" value="1"/>
</dbReference>
<dbReference type="GO" id="GO:0016829">
    <property type="term" value="F:lyase activity"/>
    <property type="evidence" value="ECO:0007669"/>
    <property type="project" value="UniProtKB-KW"/>
</dbReference>
<dbReference type="SUPFAM" id="SSF54593">
    <property type="entry name" value="Glyoxalase/Bleomycin resistance protein/Dihydroxybiphenyl dioxygenase"/>
    <property type="match status" value="1"/>
</dbReference>
<dbReference type="AlphaFoldDB" id="A0A178KBM9"/>
<gene>
    <name evidence="2" type="ORF">A3K86_11025</name>
</gene>
<evidence type="ECO:0000313" key="3">
    <source>
        <dbReference type="Proteomes" id="UP000078503"/>
    </source>
</evidence>
<dbReference type="Pfam" id="PF00903">
    <property type="entry name" value="Glyoxalase"/>
    <property type="match status" value="1"/>
</dbReference>
<reference evidence="2 3" key="1">
    <citation type="submission" date="2016-03" db="EMBL/GenBank/DDBJ databases">
        <title>Photobacterium proteolyticum sp. nov. a protease producing bacterium isolated from ocean sediments of Laizhou Bay.</title>
        <authorList>
            <person name="Li Y."/>
        </authorList>
    </citation>
    <scope>NUCLEOTIDE SEQUENCE [LARGE SCALE GENOMIC DNA]</scope>
    <source>
        <strain evidence="2 3">R-40508</strain>
    </source>
</reference>
<keyword evidence="2" id="KW-0456">Lyase</keyword>
<sequence>MEPYVEHANITIKDINQTIRFITTAIPEFQVRHQGETEHYRWCHVGTEHSYLALQEVVARDSTDRQPYVDVGINHIGLVIDDVDAAKSRLLAAGYRENPMAATAHPWRKRIYFFDSSDVEWEFIEYLTDDAAKKNDYQQ</sequence>
<dbReference type="STRING" id="858640.A3K86_11025"/>
<accession>A0A178KBM9</accession>
<name>A0A178KBM9_9GAMM</name>
<dbReference type="EMBL" id="LVHF01000025">
    <property type="protein sequence ID" value="OAN14114.1"/>
    <property type="molecule type" value="Genomic_DNA"/>
</dbReference>
<dbReference type="OrthoDB" id="9179860at2"/>